<sequence>MVDSYGRLTPLVYAAKHNNINLLNDILDVFTKIKTADFMPNIEETCAEFVERIAELCDQYGLSVGEIYNVHVFESIWRSTEGKGDLEERLHKFELEKTRLEADLKAEKEKNERLEREYQDSNQVRNTMEALLSNLKTSTIHMEDKLNEETAHRTLFEREAEDSKALWESEVKSRSKLGLRIAQLEREKIEVQGNVDEERRKARKAAELKRVAEVRYQGESERVIELERQVATLKAHLKAARKRLKDLDNSDSRVNSLRREFDSERSALEATIGALRRQLDDCRGQLDLEIERKDKLEATCRAQQAELNSLSSLEKTALKQEKARRRIEDEFNLYKSHVQNNYIDRGELARKENEIKLRTQAQIQDQLTKVNHLLDEQASKQENIYSMHSNEKSQLKESFEKSRNELMEELARMRQNYDSVVTQQEVKDLEMSRMKDQFDNEIKFREKLSDRLQSANDVAAMSKAELMLERQKLRILANTGGATSPQAAWADSPLASKKPSHGLNDSLSYKIKTELDKSIAKHLERGPHLNLSTIARSVDDSILNKSQDKSSMDYMSTLKRNYFV</sequence>
<proteinExistence type="predicted"/>
<protein>
    <submittedName>
        <fullName evidence="2">Uncharacterized protein</fullName>
    </submittedName>
</protein>
<feature type="coiled-coil region" evidence="1">
    <location>
        <begin position="396"/>
        <end position="423"/>
    </location>
</feature>
<dbReference type="OrthoDB" id="366390at2759"/>
<feature type="coiled-coil region" evidence="1">
    <location>
        <begin position="286"/>
        <end position="330"/>
    </location>
</feature>
<name>A0A8S4NSX1_OWEFU</name>
<evidence type="ECO:0000313" key="2">
    <source>
        <dbReference type="EMBL" id="CAH1784762.1"/>
    </source>
</evidence>
<dbReference type="Proteomes" id="UP000749559">
    <property type="component" value="Unassembled WGS sequence"/>
</dbReference>
<feature type="coiled-coil region" evidence="1">
    <location>
        <begin position="83"/>
        <end position="131"/>
    </location>
</feature>
<dbReference type="EMBL" id="CAIIXF020000005">
    <property type="protein sequence ID" value="CAH1784762.1"/>
    <property type="molecule type" value="Genomic_DNA"/>
</dbReference>
<keyword evidence="1" id="KW-0175">Coiled coil</keyword>
<gene>
    <name evidence="2" type="ORF">OFUS_LOCUS10901</name>
</gene>
<evidence type="ECO:0000313" key="3">
    <source>
        <dbReference type="Proteomes" id="UP000749559"/>
    </source>
</evidence>
<evidence type="ECO:0000256" key="1">
    <source>
        <dbReference type="SAM" id="Coils"/>
    </source>
</evidence>
<keyword evidence="3" id="KW-1185">Reference proteome</keyword>
<reference evidence="2" key="1">
    <citation type="submission" date="2022-03" db="EMBL/GenBank/DDBJ databases">
        <authorList>
            <person name="Martin C."/>
        </authorList>
    </citation>
    <scope>NUCLEOTIDE SEQUENCE</scope>
</reference>
<organism evidence="2 3">
    <name type="scientific">Owenia fusiformis</name>
    <name type="common">Polychaete worm</name>
    <dbReference type="NCBI Taxonomy" id="6347"/>
    <lineage>
        <taxon>Eukaryota</taxon>
        <taxon>Metazoa</taxon>
        <taxon>Spiralia</taxon>
        <taxon>Lophotrochozoa</taxon>
        <taxon>Annelida</taxon>
        <taxon>Polychaeta</taxon>
        <taxon>Sedentaria</taxon>
        <taxon>Canalipalpata</taxon>
        <taxon>Sabellida</taxon>
        <taxon>Oweniida</taxon>
        <taxon>Oweniidae</taxon>
        <taxon>Owenia</taxon>
    </lineage>
</organism>
<dbReference type="SUPFAM" id="SSF90257">
    <property type="entry name" value="Myosin rod fragments"/>
    <property type="match status" value="1"/>
</dbReference>
<accession>A0A8S4NSX1</accession>
<dbReference type="AlphaFoldDB" id="A0A8S4NSX1"/>
<feature type="coiled-coil region" evidence="1">
    <location>
        <begin position="181"/>
        <end position="250"/>
    </location>
</feature>
<comment type="caution">
    <text evidence="2">The sequence shown here is derived from an EMBL/GenBank/DDBJ whole genome shotgun (WGS) entry which is preliminary data.</text>
</comment>